<name>T1AVG8_9ZZZZ</name>
<dbReference type="EMBL" id="AUZZ01006507">
    <property type="protein sequence ID" value="EQD46065.1"/>
    <property type="molecule type" value="Genomic_DNA"/>
</dbReference>
<sequence>MTFTISANGYSISLDSKESGADIDFISHAHTDHMGAARSSASVLSSRETSYLIEKTYGIKVNACKDMPEGVKLLDAGHMLGSSQLSVTDNETCSRIVYTGDYLLQRSRVANPIAIEDADTVIIDSTYPDPKIEFEDREEVERSIQLWARTKLKAGTLLFGAYTLGKSQELVAILNEIGIEPIMSKKLAMATDAYNDLGMGLRYQSVYSEDFNRSLISENEVGIVESNSLEKVATMLSGLNGRRVYTAVATGFAAIFKFNTDVQFQLSDHADFRQCMEYIERSKAKRVFTRGGGAKALAATLRRRGYEAEVYGASTALSSNLVRTDASKASGGD</sequence>
<reference evidence="1" key="1">
    <citation type="submission" date="2013-08" db="EMBL/GenBank/DDBJ databases">
        <authorList>
            <person name="Mendez C."/>
            <person name="Richter M."/>
            <person name="Ferrer M."/>
            <person name="Sanchez J."/>
        </authorList>
    </citation>
    <scope>NUCLEOTIDE SEQUENCE</scope>
</reference>
<dbReference type="InterPro" id="IPR036866">
    <property type="entry name" value="RibonucZ/Hydroxyglut_hydro"/>
</dbReference>
<protein>
    <submittedName>
        <fullName evidence="1">mRNA 3'-end processing factor</fullName>
    </submittedName>
</protein>
<proteinExistence type="predicted"/>
<dbReference type="AlphaFoldDB" id="T1AVG8"/>
<dbReference type="SUPFAM" id="SSF56281">
    <property type="entry name" value="Metallo-hydrolase/oxidoreductase"/>
    <property type="match status" value="1"/>
</dbReference>
<reference evidence="1" key="2">
    <citation type="journal article" date="2014" name="ISME J.">
        <title>Microbial stratification in low pH oxic and suboxic macroscopic growths along an acid mine drainage.</title>
        <authorList>
            <person name="Mendez-Garcia C."/>
            <person name="Mesa V."/>
            <person name="Sprenger R.R."/>
            <person name="Richter M."/>
            <person name="Diez M.S."/>
            <person name="Solano J."/>
            <person name="Bargiela R."/>
            <person name="Golyshina O.V."/>
            <person name="Manteca A."/>
            <person name="Ramos J.L."/>
            <person name="Gallego J.R."/>
            <person name="Llorente I."/>
            <person name="Martins Dos Santos V.A."/>
            <person name="Jensen O.N."/>
            <person name="Pelaez A.I."/>
            <person name="Sanchez J."/>
            <person name="Ferrer M."/>
        </authorList>
    </citation>
    <scope>NUCLEOTIDE SEQUENCE</scope>
</reference>
<evidence type="ECO:0000313" key="1">
    <source>
        <dbReference type="EMBL" id="EQD46065.1"/>
    </source>
</evidence>
<gene>
    <name evidence="1" type="ORF">B2A_09013</name>
</gene>
<dbReference type="InterPro" id="IPR050698">
    <property type="entry name" value="MBL"/>
</dbReference>
<dbReference type="GO" id="GO:0004521">
    <property type="term" value="F:RNA endonuclease activity"/>
    <property type="evidence" value="ECO:0007669"/>
    <property type="project" value="TreeGrafter"/>
</dbReference>
<dbReference type="PANTHER" id="PTHR11203:SF37">
    <property type="entry name" value="INTEGRATOR COMPLEX SUBUNIT 11"/>
    <property type="match status" value="1"/>
</dbReference>
<dbReference type="Gene3D" id="3.60.15.10">
    <property type="entry name" value="Ribonuclease Z/Hydroxyacylglutathione hydrolase-like"/>
    <property type="match status" value="1"/>
</dbReference>
<comment type="caution">
    <text evidence="1">The sequence shown here is derived from an EMBL/GenBank/DDBJ whole genome shotgun (WGS) entry which is preliminary data.</text>
</comment>
<dbReference type="PANTHER" id="PTHR11203">
    <property type="entry name" value="CLEAVAGE AND POLYADENYLATION SPECIFICITY FACTOR FAMILY MEMBER"/>
    <property type="match status" value="1"/>
</dbReference>
<organism evidence="1">
    <name type="scientific">mine drainage metagenome</name>
    <dbReference type="NCBI Taxonomy" id="410659"/>
    <lineage>
        <taxon>unclassified sequences</taxon>
        <taxon>metagenomes</taxon>
        <taxon>ecological metagenomes</taxon>
    </lineage>
</organism>
<accession>T1AVG8</accession>